<sequence>MPLLIGGPLISGLKSEKKHHMHFEMRRCLVALLFFMPLLAVASTNETQFEEKCTEEQATAVELCVNSVQKAARGVVNNLPATKRVCEMGHDCFEKIKCAASTHQRNTLVAGCDYDIFLTTVFRDCRDMIMTKSDCLSNYGNSRNHCEASRELLRCVLPLVKSECGSDTLGEIFRKKFALHNNLSFDCGL</sequence>
<dbReference type="Pfam" id="PF01579">
    <property type="entry name" value="DUF19"/>
    <property type="match status" value="1"/>
</dbReference>
<comment type="caution">
    <text evidence="3">The sequence shown here is derived from an EMBL/GenBank/DDBJ whole genome shotgun (WGS) entry which is preliminary data.</text>
</comment>
<reference evidence="3" key="1">
    <citation type="submission" date="2022-11" db="EMBL/GenBank/DDBJ databases">
        <authorList>
            <person name="Kikuchi T."/>
        </authorList>
    </citation>
    <scope>NUCLEOTIDE SEQUENCE</scope>
    <source>
        <strain evidence="3">PS1010</strain>
    </source>
</reference>
<name>A0A9P1J2A2_9PELO</name>
<feature type="domain" description="T20D4.11-like" evidence="2">
    <location>
        <begin position="53"/>
        <end position="187"/>
    </location>
</feature>
<evidence type="ECO:0000256" key="1">
    <source>
        <dbReference type="SAM" id="SignalP"/>
    </source>
</evidence>
<accession>A0A9P1J2A2</accession>
<feature type="chain" id="PRO_5040505216" description="T20D4.11-like domain-containing protein" evidence="1">
    <location>
        <begin position="43"/>
        <end position="189"/>
    </location>
</feature>
<protein>
    <recommendedName>
        <fullName evidence="2">T20D4.11-like domain-containing protein</fullName>
    </recommendedName>
</protein>
<dbReference type="AlphaFoldDB" id="A0A9P1J2A2"/>
<dbReference type="Proteomes" id="UP001152747">
    <property type="component" value="Unassembled WGS sequence"/>
</dbReference>
<proteinExistence type="predicted"/>
<dbReference type="EMBL" id="CANHGI010000006">
    <property type="protein sequence ID" value="CAI5455377.1"/>
    <property type="molecule type" value="Genomic_DNA"/>
</dbReference>
<evidence type="ECO:0000313" key="3">
    <source>
        <dbReference type="EMBL" id="CAI5455377.1"/>
    </source>
</evidence>
<feature type="signal peptide" evidence="1">
    <location>
        <begin position="1"/>
        <end position="42"/>
    </location>
</feature>
<dbReference type="InterPro" id="IPR002542">
    <property type="entry name" value="T20D4.11-like_dom"/>
</dbReference>
<gene>
    <name evidence="3" type="ORF">CAMP_LOCUS18014</name>
</gene>
<evidence type="ECO:0000259" key="2">
    <source>
        <dbReference type="Pfam" id="PF01579"/>
    </source>
</evidence>
<keyword evidence="4" id="KW-1185">Reference proteome</keyword>
<keyword evidence="1" id="KW-0732">Signal</keyword>
<evidence type="ECO:0000313" key="4">
    <source>
        <dbReference type="Proteomes" id="UP001152747"/>
    </source>
</evidence>
<organism evidence="3 4">
    <name type="scientific">Caenorhabditis angaria</name>
    <dbReference type="NCBI Taxonomy" id="860376"/>
    <lineage>
        <taxon>Eukaryota</taxon>
        <taxon>Metazoa</taxon>
        <taxon>Ecdysozoa</taxon>
        <taxon>Nematoda</taxon>
        <taxon>Chromadorea</taxon>
        <taxon>Rhabditida</taxon>
        <taxon>Rhabditina</taxon>
        <taxon>Rhabditomorpha</taxon>
        <taxon>Rhabditoidea</taxon>
        <taxon>Rhabditidae</taxon>
        <taxon>Peloderinae</taxon>
        <taxon>Caenorhabditis</taxon>
    </lineage>
</organism>